<evidence type="ECO:0000313" key="6">
    <source>
        <dbReference type="Proteomes" id="UP000007881"/>
    </source>
</evidence>
<dbReference type="SMART" id="SM01230">
    <property type="entry name" value="Gln-synt_C"/>
    <property type="match status" value="1"/>
</dbReference>
<dbReference type="AlphaFoldDB" id="I0IDZ5"/>
<dbReference type="InterPro" id="IPR008146">
    <property type="entry name" value="Gln_synth_cat_dom"/>
</dbReference>
<dbReference type="Gene3D" id="3.10.20.70">
    <property type="entry name" value="Glutamine synthetase, N-terminal domain"/>
    <property type="match status" value="1"/>
</dbReference>
<evidence type="ECO:0000256" key="3">
    <source>
        <dbReference type="RuleBase" id="RU000384"/>
    </source>
</evidence>
<evidence type="ECO:0000256" key="2">
    <source>
        <dbReference type="PROSITE-ProRule" id="PRU01331"/>
    </source>
</evidence>
<dbReference type="PATRIC" id="fig|1142394.8.peg.1361"/>
<keyword evidence="6" id="KW-1185">Reference proteome</keyword>
<organism evidence="5 6">
    <name type="scientific">Phycisphaera mikurensis (strain NBRC 102666 / KCTC 22515 / FYK2301M01)</name>
    <dbReference type="NCBI Taxonomy" id="1142394"/>
    <lineage>
        <taxon>Bacteria</taxon>
        <taxon>Pseudomonadati</taxon>
        <taxon>Planctomycetota</taxon>
        <taxon>Phycisphaerae</taxon>
        <taxon>Phycisphaerales</taxon>
        <taxon>Phycisphaeraceae</taxon>
        <taxon>Phycisphaera</taxon>
    </lineage>
</organism>
<reference evidence="5 6" key="1">
    <citation type="submission" date="2012-02" db="EMBL/GenBank/DDBJ databases">
        <title>Complete genome sequence of Phycisphaera mikurensis NBRC 102666.</title>
        <authorList>
            <person name="Ankai A."/>
            <person name="Hosoyama A."/>
            <person name="Terui Y."/>
            <person name="Sekine M."/>
            <person name="Fukai R."/>
            <person name="Kato Y."/>
            <person name="Nakamura S."/>
            <person name="Yamada-Narita S."/>
            <person name="Kawakoshi A."/>
            <person name="Fukunaga Y."/>
            <person name="Yamazaki S."/>
            <person name="Fujita N."/>
        </authorList>
    </citation>
    <scope>NUCLEOTIDE SEQUENCE [LARGE SCALE GENOMIC DNA]</scope>
    <source>
        <strain evidence="6">NBRC 102666 / KCTC 22515 / FYK2301M01</strain>
    </source>
</reference>
<dbReference type="SUPFAM" id="SSF54368">
    <property type="entry name" value="Glutamine synthetase, N-terminal domain"/>
    <property type="match status" value="1"/>
</dbReference>
<evidence type="ECO:0000256" key="1">
    <source>
        <dbReference type="ARBA" id="ARBA00022598"/>
    </source>
</evidence>
<dbReference type="Pfam" id="PF00120">
    <property type="entry name" value="Gln-synt_C"/>
    <property type="match status" value="1"/>
</dbReference>
<dbReference type="PANTHER" id="PTHR43785">
    <property type="entry name" value="GAMMA-GLUTAMYLPUTRESCINE SYNTHETASE"/>
    <property type="match status" value="1"/>
</dbReference>
<dbReference type="EC" id="6.3.1.2" evidence="5"/>
<evidence type="ECO:0000259" key="4">
    <source>
        <dbReference type="PROSITE" id="PS51987"/>
    </source>
</evidence>
<keyword evidence="1 5" id="KW-0436">Ligase</keyword>
<accession>I0IDZ5</accession>
<dbReference type="KEGG" id="phm:PSMK_13240"/>
<dbReference type="PANTHER" id="PTHR43785:SF12">
    <property type="entry name" value="TYPE-1 GLUTAMINE SYNTHETASE 2"/>
    <property type="match status" value="1"/>
</dbReference>
<dbReference type="EMBL" id="AP012338">
    <property type="protein sequence ID" value="BAM03483.1"/>
    <property type="molecule type" value="Genomic_DNA"/>
</dbReference>
<comment type="similarity">
    <text evidence="2 3">Belongs to the glutamine synthetase family.</text>
</comment>
<dbReference type="eggNOG" id="COG0174">
    <property type="taxonomic scope" value="Bacteria"/>
</dbReference>
<gene>
    <name evidence="5" type="ordered locus">PSMK_13240</name>
</gene>
<feature type="domain" description="GS catalytic" evidence="4">
    <location>
        <begin position="127"/>
        <end position="478"/>
    </location>
</feature>
<dbReference type="STRING" id="1142394.PSMK_13240"/>
<name>I0IDZ5_PHYMF</name>
<dbReference type="Proteomes" id="UP000007881">
    <property type="component" value="Chromosome"/>
</dbReference>
<proteinExistence type="inferred from homology"/>
<sequence length="478" mass="51637">MFVVRRDAMPTAKSPLPPDFAFDEAAIAAAAERLRAAGVADALGVWTDVHGHPKAKVTPISCFEKLCRGAELYTVGAVEGLGLAGPHEDECAAVPDPATAVVCPWDKKKAWMHADLWHHGAPFAGDPRGILKRALDRAASMGLTFHLGIEPEFYVLREDAETGRLVPITSTRFEGPNACYDLRATVESDPFLAPMARHLEDLGWGLYSYDQECGRGQHEFDFGHADALTSADRLVFFRFLASEVARSIGAVAVFEPKPFADDFRSGAHFNMSLVDGNGVNLFDREARGTGDLAATHGLPLPDAAYHFTAGLLKHAAAITAVGCPAYNSYQGLIAQGALSDFSWAPVIQAYGDNNRSAMVRAPLNRPCIENRAVDVSVNPHLAAALMLHAGLDGIEQGLDPGSPFNTDLYRFDKQELRARGVHTLPPTLLHAIDAFEADPISELAFGSYKQTFLAFGHKRWERAFFAVDPPRAPAPAAG</sequence>
<dbReference type="PROSITE" id="PS51987">
    <property type="entry name" value="GS_CATALYTIC"/>
    <property type="match status" value="1"/>
</dbReference>
<dbReference type="Gene3D" id="3.30.590.10">
    <property type="entry name" value="Glutamine synthetase/guanido kinase, catalytic domain"/>
    <property type="match status" value="1"/>
</dbReference>
<dbReference type="GO" id="GO:0006542">
    <property type="term" value="P:glutamine biosynthetic process"/>
    <property type="evidence" value="ECO:0007669"/>
    <property type="project" value="InterPro"/>
</dbReference>
<dbReference type="HOGENOM" id="CLU_017290_1_3_0"/>
<dbReference type="SUPFAM" id="SSF55931">
    <property type="entry name" value="Glutamine synthetase/guanido kinase"/>
    <property type="match status" value="1"/>
</dbReference>
<dbReference type="InterPro" id="IPR036651">
    <property type="entry name" value="Gln_synt_N_sf"/>
</dbReference>
<evidence type="ECO:0000313" key="5">
    <source>
        <dbReference type="EMBL" id="BAM03483.1"/>
    </source>
</evidence>
<dbReference type="InterPro" id="IPR014746">
    <property type="entry name" value="Gln_synth/guanido_kin_cat_dom"/>
</dbReference>
<protein>
    <submittedName>
        <fullName evidence="5">Glutamine synthetase</fullName>
        <ecNumber evidence="5">6.3.1.2</ecNumber>
    </submittedName>
</protein>
<dbReference type="GO" id="GO:0004356">
    <property type="term" value="F:glutamine synthetase activity"/>
    <property type="evidence" value="ECO:0007669"/>
    <property type="project" value="UniProtKB-EC"/>
</dbReference>